<keyword evidence="6 11" id="KW-0418">Kinase</keyword>
<evidence type="ECO:0000313" key="14">
    <source>
        <dbReference type="EMBL" id="EKV26874.1"/>
    </source>
</evidence>
<keyword evidence="15" id="KW-1185">Reference proteome</keyword>
<evidence type="ECO:0000256" key="8">
    <source>
        <dbReference type="ARBA" id="ARBA00023268"/>
    </source>
</evidence>
<dbReference type="CDD" id="cd01172">
    <property type="entry name" value="RfaE_like"/>
    <property type="match status" value="1"/>
</dbReference>
<dbReference type="InterPro" id="IPR029056">
    <property type="entry name" value="Ribokinase-like"/>
</dbReference>
<keyword evidence="3 11" id="KW-0808">Transferase</keyword>
<comment type="function">
    <text evidence="1 11">Catalyzes the phosphorylation of D-glycero-D-manno-heptose 7-phosphate at the C-1 position to selectively form D-glycero-beta-D-manno-heptose-1,7-bisphosphate.</text>
</comment>
<evidence type="ECO:0000256" key="9">
    <source>
        <dbReference type="ARBA" id="ARBA00023277"/>
    </source>
</evidence>
<dbReference type="Pfam" id="PF00294">
    <property type="entry name" value="PfkB"/>
    <property type="match status" value="1"/>
</dbReference>
<evidence type="ECO:0000256" key="5">
    <source>
        <dbReference type="ARBA" id="ARBA00022741"/>
    </source>
</evidence>
<sequence length="488" mass="50751">MTDQSALAALAASLSHARVLCAGDVMLDRFVYGSVDRISPEGPIPVLRVRREDAMLGGAGNVVRNLVGLGAKASFFTCVGDDAPGREVAHLIDALPGVDPVLCVDAGRQTTIKTRFVAGNQQLLRADDETLAPVTDLTLDRLTAAASDQMEAAGALVLSDYGKGVLPEGVTARLIEVARARGVPVVVDPKGADWTRYRGATVVTPNRKELAEAAGMSTDDTDSITAAARKLIETCGIETILVTRSQEGMTLVGPDAEPAHLPAQAREVFDVSGAGDTVVATVAAALAAGASLVDAAALANVAASIVVGKVGTAAVNAEELLHTLRRQDLEADEAKVLTLPQALERVGKWRARGLSVGFTNGCFDLLHPGHVSLLAQAKAGCDRLIVGLNSDASVKRLKGESRPVQSEAARATVLGSLASVDMVVIFGEDTPLEMIRALRPDVLVKGADYTVETVVGADVVQAYGGRVMLANLEDGFSTTATIARIGDR</sequence>
<dbReference type="InterPro" id="IPR004821">
    <property type="entry name" value="Cyt_trans-like"/>
</dbReference>
<dbReference type="GO" id="GO:0005524">
    <property type="term" value="F:ATP binding"/>
    <property type="evidence" value="ECO:0007669"/>
    <property type="project" value="UniProtKB-UniRule"/>
</dbReference>
<keyword evidence="9 11" id="KW-0119">Carbohydrate metabolism</keyword>
<comment type="similarity">
    <text evidence="11">In the N-terminal section; belongs to the carbohydrate kinase PfkB family.</text>
</comment>
<keyword evidence="8 11" id="KW-0511">Multifunctional enzyme</keyword>
<keyword evidence="7 11" id="KW-0067">ATP-binding</keyword>
<dbReference type="GO" id="GO:0097171">
    <property type="term" value="P:ADP-L-glycero-beta-D-manno-heptose biosynthetic process"/>
    <property type="evidence" value="ECO:0007669"/>
    <property type="project" value="UniProtKB-UniPathway"/>
</dbReference>
<dbReference type="FunFam" id="3.40.1190.20:FF:000002">
    <property type="entry name" value="Bifunctional protein HldE"/>
    <property type="match status" value="1"/>
</dbReference>
<dbReference type="GO" id="GO:0016773">
    <property type="term" value="F:phosphotransferase activity, alcohol group as acceptor"/>
    <property type="evidence" value="ECO:0007669"/>
    <property type="project" value="InterPro"/>
</dbReference>
<evidence type="ECO:0000256" key="11">
    <source>
        <dbReference type="HAMAP-Rule" id="MF_01603"/>
    </source>
</evidence>
<evidence type="ECO:0000256" key="7">
    <source>
        <dbReference type="ARBA" id="ARBA00022840"/>
    </source>
</evidence>
<comment type="function">
    <text evidence="2 11">Catalyzes the ADP transfer from ATP to D-glycero-beta-D-manno-heptose 1-phosphate, yielding ADP-D-glycero-beta-D-manno-heptose.</text>
</comment>
<dbReference type="PANTHER" id="PTHR46969:SF1">
    <property type="entry name" value="BIFUNCTIONAL PROTEIN HLDE"/>
    <property type="match status" value="1"/>
</dbReference>
<gene>
    <name evidence="11" type="primary">hldE</name>
    <name evidence="14" type="ORF">C882_2098</name>
</gene>
<proteinExistence type="inferred from homology"/>
<dbReference type="NCBIfam" id="TIGR02198">
    <property type="entry name" value="rfaE_dom_I"/>
    <property type="match status" value="1"/>
</dbReference>
<dbReference type="InterPro" id="IPR023030">
    <property type="entry name" value="Bifunc_HldE"/>
</dbReference>
<dbReference type="GO" id="GO:0033785">
    <property type="term" value="F:heptose 7-phosphate kinase activity"/>
    <property type="evidence" value="ECO:0007669"/>
    <property type="project" value="UniProtKB-UniRule"/>
</dbReference>
<dbReference type="Pfam" id="PF01467">
    <property type="entry name" value="CTP_transf_like"/>
    <property type="match status" value="1"/>
</dbReference>
<dbReference type="NCBIfam" id="TIGR00125">
    <property type="entry name" value="cyt_tran_rel"/>
    <property type="match status" value="1"/>
</dbReference>
<evidence type="ECO:0000313" key="15">
    <source>
        <dbReference type="Proteomes" id="UP000009881"/>
    </source>
</evidence>
<dbReference type="InterPro" id="IPR014729">
    <property type="entry name" value="Rossmann-like_a/b/a_fold"/>
</dbReference>
<evidence type="ECO:0000256" key="4">
    <source>
        <dbReference type="ARBA" id="ARBA00022695"/>
    </source>
</evidence>
<comment type="catalytic activity">
    <reaction evidence="10 11">
        <text>D-glycero-beta-D-manno-heptose 1-phosphate + ATP + H(+) = ADP-D-glycero-beta-D-manno-heptose + diphosphate</text>
        <dbReference type="Rhea" id="RHEA:27465"/>
        <dbReference type="ChEBI" id="CHEBI:15378"/>
        <dbReference type="ChEBI" id="CHEBI:30616"/>
        <dbReference type="ChEBI" id="CHEBI:33019"/>
        <dbReference type="ChEBI" id="CHEBI:59967"/>
        <dbReference type="ChEBI" id="CHEBI:61593"/>
        <dbReference type="EC" id="2.7.7.70"/>
    </reaction>
</comment>
<evidence type="ECO:0000256" key="6">
    <source>
        <dbReference type="ARBA" id="ARBA00022777"/>
    </source>
</evidence>
<evidence type="ECO:0000259" key="12">
    <source>
        <dbReference type="Pfam" id="PF00294"/>
    </source>
</evidence>
<comment type="catalytic activity">
    <reaction evidence="11">
        <text>D-glycero-beta-D-manno-heptose 7-phosphate + ATP = D-glycero-beta-D-manno-heptose 1,7-bisphosphate + ADP + H(+)</text>
        <dbReference type="Rhea" id="RHEA:27473"/>
        <dbReference type="ChEBI" id="CHEBI:15378"/>
        <dbReference type="ChEBI" id="CHEBI:30616"/>
        <dbReference type="ChEBI" id="CHEBI:60204"/>
        <dbReference type="ChEBI" id="CHEBI:60208"/>
        <dbReference type="ChEBI" id="CHEBI:456216"/>
        <dbReference type="EC" id="2.7.1.167"/>
    </reaction>
</comment>
<dbReference type="OrthoDB" id="9802794at2"/>
<feature type="region of interest" description="Cytidylyltransferase" evidence="11">
    <location>
        <begin position="358"/>
        <end position="488"/>
    </location>
</feature>
<dbReference type="PATRIC" id="fig|1238182.3.peg.4052"/>
<dbReference type="eggNOG" id="COG0615">
    <property type="taxonomic scope" value="Bacteria"/>
</dbReference>
<keyword evidence="4 11" id="KW-0548">Nucleotidyltransferase</keyword>
<comment type="subunit">
    <text evidence="11">Homodimer.</text>
</comment>
<dbReference type="STRING" id="1238182.C882_2098"/>
<dbReference type="SUPFAM" id="SSF52374">
    <property type="entry name" value="Nucleotidylyl transferase"/>
    <property type="match status" value="1"/>
</dbReference>
<dbReference type="Gene3D" id="3.40.50.620">
    <property type="entry name" value="HUPs"/>
    <property type="match status" value="1"/>
</dbReference>
<evidence type="ECO:0000256" key="10">
    <source>
        <dbReference type="ARBA" id="ARBA00047428"/>
    </source>
</evidence>
<dbReference type="EC" id="2.7.7.70" evidence="11"/>
<comment type="pathway">
    <text evidence="11">Nucleotide-sugar biosynthesis; ADP-L-glycero-beta-D-manno-heptose biosynthesis; ADP-L-glycero-beta-D-manno-heptose from D-glycero-beta-D-manno-heptose 7-phosphate: step 3/4.</text>
</comment>
<dbReference type="NCBIfam" id="TIGR02199">
    <property type="entry name" value="rfaE_dom_II"/>
    <property type="match status" value="1"/>
</dbReference>
<dbReference type="Gene3D" id="3.40.1190.20">
    <property type="match status" value="1"/>
</dbReference>
<evidence type="ECO:0000256" key="1">
    <source>
        <dbReference type="ARBA" id="ARBA00002319"/>
    </source>
</evidence>
<dbReference type="PANTHER" id="PTHR46969">
    <property type="entry name" value="BIFUNCTIONAL PROTEIN HLDE"/>
    <property type="match status" value="1"/>
</dbReference>
<evidence type="ECO:0000256" key="3">
    <source>
        <dbReference type="ARBA" id="ARBA00022679"/>
    </source>
</evidence>
<feature type="binding site" evidence="11">
    <location>
        <begin position="206"/>
        <end position="209"/>
    </location>
    <ligand>
        <name>ATP</name>
        <dbReference type="ChEBI" id="CHEBI:30616"/>
    </ligand>
</feature>
<dbReference type="GO" id="GO:0033786">
    <property type="term" value="F:heptose-1-phosphate adenylyltransferase activity"/>
    <property type="evidence" value="ECO:0007669"/>
    <property type="project" value="UniProtKB-UniRule"/>
</dbReference>
<dbReference type="EMBL" id="ANHY01000022">
    <property type="protein sequence ID" value="EKV26874.1"/>
    <property type="molecule type" value="Genomic_DNA"/>
</dbReference>
<accession>K9GQ67</accession>
<dbReference type="EC" id="2.7.1.167" evidence="11"/>
<name>K9GQ67_9PROT</name>
<dbReference type="SUPFAM" id="SSF53613">
    <property type="entry name" value="Ribokinase-like"/>
    <property type="match status" value="1"/>
</dbReference>
<feature type="domain" description="Cytidyltransferase-like" evidence="13">
    <location>
        <begin position="358"/>
        <end position="464"/>
    </location>
</feature>
<dbReference type="InterPro" id="IPR011914">
    <property type="entry name" value="RfaE_dom_II"/>
</dbReference>
<feature type="domain" description="Carbohydrate kinase PfkB" evidence="12">
    <location>
        <begin position="19"/>
        <end position="314"/>
    </location>
</feature>
<comment type="caution">
    <text evidence="14">The sequence shown here is derived from an EMBL/GenBank/DDBJ whole genome shotgun (WGS) entry which is preliminary data.</text>
</comment>
<evidence type="ECO:0000256" key="2">
    <source>
        <dbReference type="ARBA" id="ARBA00003753"/>
    </source>
</evidence>
<dbReference type="RefSeq" id="WP_009542493.1">
    <property type="nucleotide sequence ID" value="NZ_ANHY01000022.1"/>
</dbReference>
<comment type="pathway">
    <text evidence="11">Nucleotide-sugar biosynthesis; ADP-L-glycero-beta-D-manno-heptose biosynthesis; ADP-L-glycero-beta-D-manno-heptose from D-glycero-beta-D-manno-heptose 7-phosphate: step 1/4.</text>
</comment>
<dbReference type="InterPro" id="IPR011611">
    <property type="entry name" value="PfkB_dom"/>
</dbReference>
<dbReference type="HAMAP" id="MF_01603">
    <property type="entry name" value="HldE"/>
    <property type="match status" value="1"/>
</dbReference>
<feature type="active site" evidence="11">
    <location>
        <position position="276"/>
    </location>
</feature>
<dbReference type="AlphaFoldDB" id="K9GQ67"/>
<organism evidence="14 15">
    <name type="scientific">Caenispirillum salinarum AK4</name>
    <dbReference type="NCBI Taxonomy" id="1238182"/>
    <lineage>
        <taxon>Bacteria</taxon>
        <taxon>Pseudomonadati</taxon>
        <taxon>Pseudomonadota</taxon>
        <taxon>Alphaproteobacteria</taxon>
        <taxon>Rhodospirillales</taxon>
        <taxon>Novispirillaceae</taxon>
        <taxon>Caenispirillum</taxon>
    </lineage>
</organism>
<keyword evidence="5 11" id="KW-0547">Nucleotide-binding</keyword>
<dbReference type="InterPro" id="IPR011913">
    <property type="entry name" value="RfaE_dom_I"/>
</dbReference>
<comment type="similarity">
    <text evidence="11">In the C-terminal section; belongs to the cytidylyltransferase family.</text>
</comment>
<dbReference type="Proteomes" id="UP000009881">
    <property type="component" value="Unassembled WGS sequence"/>
</dbReference>
<reference evidence="14 15" key="1">
    <citation type="journal article" date="2013" name="Genome Announc.">
        <title>Draft Genome Sequence of an Alphaproteobacterium, Caenispirillum salinarum AK4(T), Isolated from a Solar Saltern.</title>
        <authorList>
            <person name="Khatri I."/>
            <person name="Singh A."/>
            <person name="Korpole S."/>
            <person name="Pinnaka A.K."/>
            <person name="Subramanian S."/>
        </authorList>
    </citation>
    <scope>NUCLEOTIDE SEQUENCE [LARGE SCALE GENOMIC DNA]</scope>
    <source>
        <strain evidence="14 15">AK4</strain>
    </source>
</reference>
<feature type="region of interest" description="Ribokinase" evidence="11">
    <location>
        <begin position="1"/>
        <end position="330"/>
    </location>
</feature>
<dbReference type="eggNOG" id="COG2870">
    <property type="taxonomic scope" value="Bacteria"/>
</dbReference>
<dbReference type="UniPathway" id="UPA00356">
    <property type="reaction ID" value="UER00437"/>
</dbReference>
<evidence type="ECO:0000259" key="13">
    <source>
        <dbReference type="Pfam" id="PF01467"/>
    </source>
</evidence>
<dbReference type="GO" id="GO:0005829">
    <property type="term" value="C:cytosol"/>
    <property type="evidence" value="ECO:0007669"/>
    <property type="project" value="TreeGrafter"/>
</dbReference>
<protein>
    <recommendedName>
        <fullName evidence="11">Bifunctional protein HldE</fullName>
    </recommendedName>
    <domain>
        <recommendedName>
            <fullName evidence="11">D-beta-D-heptose 7-phosphate kinase</fullName>
            <ecNumber evidence="11">2.7.1.167</ecNumber>
        </recommendedName>
        <alternativeName>
            <fullName evidence="11">D-beta-D-heptose 7-phosphotransferase</fullName>
        </alternativeName>
        <alternativeName>
            <fullName evidence="11">D-glycero-beta-D-manno-heptose-7-phosphate kinase</fullName>
        </alternativeName>
    </domain>
    <domain>
        <recommendedName>
            <fullName evidence="11">D-beta-D-heptose 1-phosphate adenylyltransferase</fullName>
            <ecNumber evidence="11">2.7.7.70</ecNumber>
        </recommendedName>
        <alternativeName>
            <fullName evidence="11">D-glycero-beta-D-manno-heptose 1-phosphate adenylyltransferase</fullName>
        </alternativeName>
    </domain>
</protein>